<dbReference type="AlphaFoldDB" id="A0A6C0E5I1"/>
<sequence>MSAMLDVSKPIDIPTYKKNGYAVSNNLFDPFQKSPPNVFMNNLKYRISKFEDVSRIHNNTERNITDTNINNTKMTQTKTQYKNN</sequence>
<reference evidence="1" key="1">
    <citation type="journal article" date="2020" name="Nature">
        <title>Giant virus diversity and host interactions through global metagenomics.</title>
        <authorList>
            <person name="Schulz F."/>
            <person name="Roux S."/>
            <person name="Paez-Espino D."/>
            <person name="Jungbluth S."/>
            <person name="Walsh D.A."/>
            <person name="Denef V.J."/>
            <person name="McMahon K.D."/>
            <person name="Konstantinidis K.T."/>
            <person name="Eloe-Fadrosh E.A."/>
            <person name="Kyrpides N.C."/>
            <person name="Woyke T."/>
        </authorList>
    </citation>
    <scope>NUCLEOTIDE SEQUENCE</scope>
    <source>
        <strain evidence="1">GVMAG-M-3300023179-132</strain>
    </source>
</reference>
<evidence type="ECO:0000313" key="1">
    <source>
        <dbReference type="EMBL" id="QHT24018.1"/>
    </source>
</evidence>
<accession>A0A6C0E5I1</accession>
<proteinExistence type="predicted"/>
<protein>
    <submittedName>
        <fullName evidence="1">Uncharacterized protein</fullName>
    </submittedName>
</protein>
<organism evidence="1">
    <name type="scientific">viral metagenome</name>
    <dbReference type="NCBI Taxonomy" id="1070528"/>
    <lineage>
        <taxon>unclassified sequences</taxon>
        <taxon>metagenomes</taxon>
        <taxon>organismal metagenomes</taxon>
    </lineage>
</organism>
<name>A0A6C0E5I1_9ZZZZ</name>
<dbReference type="EMBL" id="MN739736">
    <property type="protein sequence ID" value="QHT24018.1"/>
    <property type="molecule type" value="Genomic_DNA"/>
</dbReference>